<name>A0A2M7W305_9BACT</name>
<evidence type="ECO:0008006" key="3">
    <source>
        <dbReference type="Google" id="ProtNLM"/>
    </source>
</evidence>
<comment type="caution">
    <text evidence="1">The sequence shown here is derived from an EMBL/GenBank/DDBJ whole genome shotgun (WGS) entry which is preliminary data.</text>
</comment>
<reference evidence="2" key="1">
    <citation type="submission" date="2017-09" db="EMBL/GenBank/DDBJ databases">
        <title>Depth-based differentiation of microbial function through sediment-hosted aquifers and enrichment of novel symbionts in the deep terrestrial subsurface.</title>
        <authorList>
            <person name="Probst A.J."/>
            <person name="Ladd B."/>
            <person name="Jarett J.K."/>
            <person name="Geller-Mcgrath D.E."/>
            <person name="Sieber C.M.K."/>
            <person name="Emerson J.B."/>
            <person name="Anantharaman K."/>
            <person name="Thomas B.C."/>
            <person name="Malmstrom R."/>
            <person name="Stieglmeier M."/>
            <person name="Klingl A."/>
            <person name="Woyke T."/>
            <person name="Ryan C.M."/>
            <person name="Banfield J.F."/>
        </authorList>
    </citation>
    <scope>NUCLEOTIDE SEQUENCE [LARGE SCALE GENOMIC DNA]</scope>
</reference>
<dbReference type="Proteomes" id="UP000228952">
    <property type="component" value="Unassembled WGS sequence"/>
</dbReference>
<accession>A0A2M7W305</accession>
<proteinExistence type="predicted"/>
<sequence>MRYVIDNEYVPLWKEALPFQDKRNDKGHAFVVTIYARLVCTVERCNLNIVIPAAILHDIGWSGVPLRDRMAIFRFDTSAEAKLKARLAHQEKGVALANKLLRKVQYQKEAIPEVLDIIAQHDTRRGFVNDNEGAMRDADKLWRYDEYGFLSDYLNGTGTILDHIVDQENNIEMKEFFCFDSSKELAHRLTSRLRERYLS</sequence>
<protein>
    <recommendedName>
        <fullName evidence="3">HD domain-containing protein</fullName>
    </recommendedName>
</protein>
<dbReference type="EMBL" id="PFQB01000017">
    <property type="protein sequence ID" value="PJA15432.1"/>
    <property type="molecule type" value="Genomic_DNA"/>
</dbReference>
<dbReference type="SUPFAM" id="SSF109604">
    <property type="entry name" value="HD-domain/PDEase-like"/>
    <property type="match status" value="1"/>
</dbReference>
<dbReference type="Gene3D" id="1.10.3210.10">
    <property type="entry name" value="Hypothetical protein af1432"/>
    <property type="match status" value="1"/>
</dbReference>
<organism evidence="1 2">
    <name type="scientific">Candidatus Dojkabacteria bacterium CG_4_10_14_0_2_um_filter_Dojkabacteria_WS6_41_15</name>
    <dbReference type="NCBI Taxonomy" id="2014249"/>
    <lineage>
        <taxon>Bacteria</taxon>
        <taxon>Candidatus Dojkabacteria</taxon>
    </lineage>
</organism>
<gene>
    <name evidence="1" type="ORF">COX64_00735</name>
</gene>
<evidence type="ECO:0000313" key="1">
    <source>
        <dbReference type="EMBL" id="PJA15432.1"/>
    </source>
</evidence>
<dbReference type="AlphaFoldDB" id="A0A2M7W305"/>
<evidence type="ECO:0000313" key="2">
    <source>
        <dbReference type="Proteomes" id="UP000228952"/>
    </source>
</evidence>